<name>A0ABW2RJN8_9BACL</name>
<evidence type="ECO:0000313" key="2">
    <source>
        <dbReference type="Proteomes" id="UP001596500"/>
    </source>
</evidence>
<dbReference type="Proteomes" id="UP001596500">
    <property type="component" value="Unassembled WGS sequence"/>
</dbReference>
<dbReference type="RefSeq" id="WP_379864490.1">
    <property type="nucleotide sequence ID" value="NZ_JBHTBW010000021.1"/>
</dbReference>
<proteinExistence type="predicted"/>
<dbReference type="EMBL" id="JBHTBW010000021">
    <property type="protein sequence ID" value="MFC7441196.1"/>
    <property type="molecule type" value="Genomic_DNA"/>
</dbReference>
<sequence length="117" mass="13658">MSQSLYRHNLLWEGSRMFLPEHRTALLKQQQAEEFAFPLLDEDQLAEMNRLLLEAVDGDFPLLVRYVHHHRPCERCGFVQKINPHERWIRLANGRETVTIAVSAIYAIEKMADGDDV</sequence>
<dbReference type="InterPro" id="IPR014962">
    <property type="entry name" value="YolD"/>
</dbReference>
<organism evidence="1 2">
    <name type="scientific">Laceyella putida</name>
    <dbReference type="NCBI Taxonomy" id="110101"/>
    <lineage>
        <taxon>Bacteria</taxon>
        <taxon>Bacillati</taxon>
        <taxon>Bacillota</taxon>
        <taxon>Bacilli</taxon>
        <taxon>Bacillales</taxon>
        <taxon>Thermoactinomycetaceae</taxon>
        <taxon>Laceyella</taxon>
    </lineage>
</organism>
<dbReference type="Pfam" id="PF08863">
    <property type="entry name" value="YolD"/>
    <property type="match status" value="1"/>
</dbReference>
<reference evidence="2" key="1">
    <citation type="journal article" date="2019" name="Int. J. Syst. Evol. Microbiol.">
        <title>The Global Catalogue of Microorganisms (GCM) 10K type strain sequencing project: providing services to taxonomists for standard genome sequencing and annotation.</title>
        <authorList>
            <consortium name="The Broad Institute Genomics Platform"/>
            <consortium name="The Broad Institute Genome Sequencing Center for Infectious Disease"/>
            <person name="Wu L."/>
            <person name="Ma J."/>
        </authorList>
    </citation>
    <scope>NUCLEOTIDE SEQUENCE [LARGE SCALE GENOMIC DNA]</scope>
    <source>
        <strain evidence="2">CGMCC 1.12942</strain>
    </source>
</reference>
<accession>A0ABW2RJN8</accession>
<protein>
    <submittedName>
        <fullName evidence="1">YolD-like family protein</fullName>
    </submittedName>
</protein>
<gene>
    <name evidence="1" type="ORF">ACFQNG_08505</name>
</gene>
<evidence type="ECO:0000313" key="1">
    <source>
        <dbReference type="EMBL" id="MFC7441196.1"/>
    </source>
</evidence>
<keyword evidence="2" id="KW-1185">Reference proteome</keyword>
<comment type="caution">
    <text evidence="1">The sequence shown here is derived from an EMBL/GenBank/DDBJ whole genome shotgun (WGS) entry which is preliminary data.</text>
</comment>